<evidence type="ECO:0000256" key="3">
    <source>
        <dbReference type="ARBA" id="ARBA00022490"/>
    </source>
</evidence>
<dbReference type="GO" id="GO:0004815">
    <property type="term" value="F:aspartate-tRNA ligase activity"/>
    <property type="evidence" value="ECO:0007669"/>
    <property type="project" value="UniProtKB-UniRule"/>
</dbReference>
<dbReference type="Gene3D" id="3.30.930.10">
    <property type="entry name" value="Bira Bifunctional Protein, Domain 2"/>
    <property type="match status" value="1"/>
</dbReference>
<feature type="binding site" evidence="10">
    <location>
        <position position="187"/>
    </location>
    <ligand>
        <name>L-aspartate</name>
        <dbReference type="ChEBI" id="CHEBI:29991"/>
    </ligand>
</feature>
<feature type="binding site" evidence="10">
    <location>
        <position position="381"/>
    </location>
    <ligand>
        <name>Mg(2+)</name>
        <dbReference type="ChEBI" id="CHEBI:18420"/>
        <label>2</label>
    </ligand>
</feature>
<dbReference type="Pfam" id="PF00152">
    <property type="entry name" value="tRNA-synt_2"/>
    <property type="match status" value="1"/>
</dbReference>
<keyword evidence="10" id="KW-0479">Metal-binding</keyword>
<feature type="binding site" evidence="10">
    <location>
        <begin position="231"/>
        <end position="233"/>
    </location>
    <ligand>
        <name>ATP</name>
        <dbReference type="ChEBI" id="CHEBI:30616"/>
    </ligand>
</feature>
<dbReference type="EC" id="6.1.1.23" evidence="10"/>
<feature type="binding site" evidence="10">
    <location>
        <begin position="239"/>
        <end position="241"/>
    </location>
    <ligand>
        <name>ATP</name>
        <dbReference type="ChEBI" id="CHEBI:30616"/>
    </ligand>
</feature>
<feature type="site" description="Important for tRNA non-discrimination" evidence="10">
    <location>
        <position position="102"/>
    </location>
</feature>
<gene>
    <name evidence="10" type="primary">aspS</name>
    <name evidence="12" type="ordered locus">Metho_1011</name>
</gene>
<dbReference type="Gene3D" id="2.40.50.140">
    <property type="entry name" value="Nucleic acid-binding proteins"/>
    <property type="match status" value="1"/>
</dbReference>
<evidence type="ECO:0000256" key="1">
    <source>
        <dbReference type="ARBA" id="ARBA00004496"/>
    </source>
</evidence>
<comment type="similarity">
    <text evidence="2 10">Belongs to the class-II aminoacyl-tRNA synthetase family. Type 2 subfamily.</text>
</comment>
<keyword evidence="8 10" id="KW-0648">Protein biosynthesis</keyword>
<dbReference type="CDD" id="cd00776">
    <property type="entry name" value="AsxRS_core"/>
    <property type="match status" value="1"/>
</dbReference>
<evidence type="ECO:0000256" key="6">
    <source>
        <dbReference type="ARBA" id="ARBA00022840"/>
    </source>
</evidence>
<dbReference type="InterPro" id="IPR045864">
    <property type="entry name" value="aa-tRNA-synth_II/BPL/LPL"/>
</dbReference>
<dbReference type="GO" id="GO:0005524">
    <property type="term" value="F:ATP binding"/>
    <property type="evidence" value="ECO:0007669"/>
    <property type="project" value="UniProtKB-UniRule"/>
</dbReference>
<dbReference type="STRING" id="867904.Metho_1011"/>
<evidence type="ECO:0000313" key="12">
    <source>
        <dbReference type="EMBL" id="AGB49250.1"/>
    </source>
</evidence>
<keyword evidence="6 10" id="KW-0067">ATP-binding</keyword>
<feature type="domain" description="Aminoacyl-transfer RNA synthetases class-II family profile" evidence="11">
    <location>
        <begin position="154"/>
        <end position="455"/>
    </location>
</feature>
<evidence type="ECO:0000256" key="10">
    <source>
        <dbReference type="HAMAP-Rule" id="MF_02075"/>
    </source>
</evidence>
<organism evidence="12 13">
    <name type="scientific">Methanomethylovorans hollandica (strain DSM 15978 / NBRC 107637 / DMS1)</name>
    <dbReference type="NCBI Taxonomy" id="867904"/>
    <lineage>
        <taxon>Archaea</taxon>
        <taxon>Methanobacteriati</taxon>
        <taxon>Methanobacteriota</taxon>
        <taxon>Stenosarchaea group</taxon>
        <taxon>Methanomicrobia</taxon>
        <taxon>Methanosarcinales</taxon>
        <taxon>Methanosarcinaceae</taxon>
        <taxon>Methanomethylovorans</taxon>
    </lineage>
</organism>
<dbReference type="InterPro" id="IPR004364">
    <property type="entry name" value="Aa-tRNA-synt_II"/>
</dbReference>
<evidence type="ECO:0000256" key="9">
    <source>
        <dbReference type="ARBA" id="ARBA00023146"/>
    </source>
</evidence>
<dbReference type="CDD" id="cd04316">
    <property type="entry name" value="ND_PkAspRS_like_N"/>
    <property type="match status" value="1"/>
</dbReference>
<feature type="binding site" evidence="10">
    <location>
        <position position="231"/>
    </location>
    <ligand>
        <name>L-aspartate</name>
        <dbReference type="ChEBI" id="CHEBI:29991"/>
    </ligand>
</feature>
<evidence type="ECO:0000256" key="7">
    <source>
        <dbReference type="ARBA" id="ARBA00022842"/>
    </source>
</evidence>
<dbReference type="InterPro" id="IPR002312">
    <property type="entry name" value="Asp/Asn-tRNA-synth_IIb"/>
</dbReference>
<feature type="region of interest" description="Aspartate" evidence="10">
    <location>
        <begin position="209"/>
        <end position="212"/>
    </location>
</feature>
<dbReference type="GO" id="GO:0017101">
    <property type="term" value="C:aminoacyl-tRNA synthetase multienzyme complex"/>
    <property type="evidence" value="ECO:0007669"/>
    <property type="project" value="TreeGrafter"/>
</dbReference>
<dbReference type="PANTHER" id="PTHR43450">
    <property type="entry name" value="ASPARTYL-TRNA SYNTHETASE"/>
    <property type="match status" value="1"/>
</dbReference>
<feature type="binding site" evidence="10">
    <location>
        <position position="378"/>
    </location>
    <ligand>
        <name>ATP</name>
        <dbReference type="ChEBI" id="CHEBI:30616"/>
    </ligand>
</feature>
<dbReference type="Proteomes" id="UP000010866">
    <property type="component" value="Chromosome"/>
</dbReference>
<comment type="catalytic activity">
    <reaction evidence="10">
        <text>tRNA(Asx) + L-aspartate + ATP = L-aspartyl-tRNA(Asx) + AMP + diphosphate</text>
        <dbReference type="Rhea" id="RHEA:18349"/>
        <dbReference type="Rhea" id="RHEA-COMP:9710"/>
        <dbReference type="Rhea" id="RHEA-COMP:9711"/>
        <dbReference type="ChEBI" id="CHEBI:29991"/>
        <dbReference type="ChEBI" id="CHEBI:30616"/>
        <dbReference type="ChEBI" id="CHEBI:33019"/>
        <dbReference type="ChEBI" id="CHEBI:78442"/>
        <dbReference type="ChEBI" id="CHEBI:78516"/>
        <dbReference type="ChEBI" id="CHEBI:456215"/>
        <dbReference type="EC" id="6.1.1.23"/>
    </reaction>
</comment>
<dbReference type="GO" id="GO:0000287">
    <property type="term" value="F:magnesium ion binding"/>
    <property type="evidence" value="ECO:0007669"/>
    <property type="project" value="UniProtKB-UniRule"/>
</dbReference>
<dbReference type="HAMAP" id="MF_02075">
    <property type="entry name" value="Asp_tRNA_synth_type2"/>
    <property type="match status" value="1"/>
</dbReference>
<dbReference type="InterPro" id="IPR006195">
    <property type="entry name" value="aa-tRNA-synth_II"/>
</dbReference>
<dbReference type="PANTHER" id="PTHR43450:SF1">
    <property type="entry name" value="ASPARTATE--TRNA LIGASE, CYTOPLASMIC"/>
    <property type="match status" value="1"/>
</dbReference>
<evidence type="ECO:0000256" key="5">
    <source>
        <dbReference type="ARBA" id="ARBA00022741"/>
    </source>
</evidence>
<dbReference type="GO" id="GO:0005829">
    <property type="term" value="C:cytosol"/>
    <property type="evidence" value="ECO:0007669"/>
    <property type="project" value="TreeGrafter"/>
</dbReference>
<dbReference type="SUPFAM" id="SSF50249">
    <property type="entry name" value="Nucleic acid-binding proteins"/>
    <property type="match status" value="1"/>
</dbReference>
<sequence length="455" mass="51843">MRKKITTLYTGEYMSLNLRTHYTSQINPQAMNGAEVTLAGWVYEVRDLGGICFVVLRDREGRAQVTLVKKRTDPELLETARKLMRESVIAVTATVKAEAKAPGGYELIPKEITLLNEAESPLPMDTTGKVEAELDTRLDSRFMDLRRDRTTAIFKIRHETLRAVRNYLSDNGFIDVTSPKVVATATEGGTSLFPITYFDREAFLNQSPQLFKQILMSGGLDRVFEIGPIFRAEEHDTRKHLNEATSIDIEASFCDHFDVMEILENMVAYVYSRIKENEARSLEVLGVDLQVPAVPFPKITYDEALEIVNAHGEESLKWGDDLSTLSENTIGAHVFKEMGVSHYFIIDWPTEIKPFYAMPYEDKPQLSKSFDMMHRTMELSSGAQRIHIHDMLKKRIESQGLDPEGFDFYLKAFRYGMPPHAGWGVGCERLVMTMLGVENIRDVVLFPRDRRRLSP</sequence>
<evidence type="ECO:0000259" key="11">
    <source>
        <dbReference type="PROSITE" id="PS50862"/>
    </source>
</evidence>
<comment type="caution">
    <text evidence="10">Lacks conserved residue(s) required for the propagation of feature annotation.</text>
</comment>
<comment type="cofactor">
    <cofactor evidence="10">
        <name>Mg(2+)</name>
        <dbReference type="ChEBI" id="CHEBI:18420"/>
    </cofactor>
    <text evidence="10">Binds 3 Mg(2+) cations per subunit. The strongest magnesium site (Mg1) is bound to the beta- and gamma-phosphates of ATP and four water molecules complete its coordination sphere.</text>
</comment>
<keyword evidence="5 10" id="KW-0547">Nucleotide-binding</keyword>
<feature type="binding site" evidence="10">
    <location>
        <position position="378"/>
    </location>
    <ligand>
        <name>Mg(2+)</name>
        <dbReference type="ChEBI" id="CHEBI:18420"/>
        <label>2</label>
    </ligand>
</feature>
<dbReference type="NCBIfam" id="NF003483">
    <property type="entry name" value="PRK05159.1"/>
    <property type="match status" value="1"/>
</dbReference>
<feature type="binding site" evidence="10">
    <location>
        <position position="385"/>
    </location>
    <ligand>
        <name>L-aspartate</name>
        <dbReference type="ChEBI" id="CHEBI:29991"/>
    </ligand>
</feature>
<dbReference type="GO" id="GO:0006422">
    <property type="term" value="P:aspartyl-tRNA aminoacylation"/>
    <property type="evidence" value="ECO:0007669"/>
    <property type="project" value="UniProtKB-UniRule"/>
</dbReference>
<keyword evidence="9 10" id="KW-0030">Aminoacyl-tRNA synthetase</keyword>
<reference evidence="13" key="1">
    <citation type="submission" date="2012-02" db="EMBL/GenBank/DDBJ databases">
        <title>Complete sequence of chromosome of Methanomethylovorans hollandica DSM 15978.</title>
        <authorList>
            <person name="Lucas S."/>
            <person name="Copeland A."/>
            <person name="Lapidus A."/>
            <person name="Glavina del Rio T."/>
            <person name="Dalin E."/>
            <person name="Tice H."/>
            <person name="Bruce D."/>
            <person name="Goodwin L."/>
            <person name="Pitluck S."/>
            <person name="Peters L."/>
            <person name="Mikhailova N."/>
            <person name="Held B."/>
            <person name="Kyrpides N."/>
            <person name="Mavromatis K."/>
            <person name="Ivanova N."/>
            <person name="Brettin T."/>
            <person name="Detter J.C."/>
            <person name="Han C."/>
            <person name="Larimer F."/>
            <person name="Land M."/>
            <person name="Hauser L."/>
            <person name="Markowitz V."/>
            <person name="Cheng J.-F."/>
            <person name="Hugenholtz P."/>
            <person name="Woyke T."/>
            <person name="Wu D."/>
            <person name="Spring S."/>
            <person name="Schroeder M."/>
            <person name="Brambilla E."/>
            <person name="Klenk H.-P."/>
            <person name="Eisen J.A."/>
        </authorList>
    </citation>
    <scope>NUCLEOTIDE SEQUENCE [LARGE SCALE GENOMIC DNA]</scope>
    <source>
        <strain evidence="13">DSM 15978 / NBRC 107637 / DMS1</strain>
    </source>
</reference>
<evidence type="ECO:0000256" key="4">
    <source>
        <dbReference type="ARBA" id="ARBA00022598"/>
    </source>
</evidence>
<dbReference type="InterPro" id="IPR004365">
    <property type="entry name" value="NA-bd_OB_tRNA"/>
</dbReference>
<dbReference type="GO" id="GO:0003723">
    <property type="term" value="F:RNA binding"/>
    <property type="evidence" value="ECO:0007669"/>
    <property type="project" value="TreeGrafter"/>
</dbReference>
<feature type="binding site" evidence="10">
    <location>
        <position position="381"/>
    </location>
    <ligand>
        <name>L-aspartate</name>
        <dbReference type="ChEBI" id="CHEBI:29991"/>
    </ligand>
</feature>
<dbReference type="GO" id="GO:0050560">
    <property type="term" value="F:aspartate-tRNA(Asn) ligase activity"/>
    <property type="evidence" value="ECO:0007669"/>
    <property type="project" value="UniProtKB-EC"/>
</dbReference>
<keyword evidence="13" id="KW-1185">Reference proteome</keyword>
<comment type="function">
    <text evidence="10">Aspartyl-tRNA synthetase with relaxed tRNA specificity since it is able to aspartylate not only its cognate tRNA(Asp) but also tRNA(Asn). Reaction proceeds in two steps: L-aspartate is first activated by ATP to form Asp-AMP and then transferred to the acceptor end of tRNA(Asp/Asn).</text>
</comment>
<accession>L0KX34</accession>
<dbReference type="FunFam" id="3.30.930.10:FF:000038">
    <property type="entry name" value="Aspartate--tRNA ligase"/>
    <property type="match status" value="1"/>
</dbReference>
<dbReference type="PROSITE" id="PS50862">
    <property type="entry name" value="AA_TRNA_LIGASE_II"/>
    <property type="match status" value="1"/>
</dbReference>
<evidence type="ECO:0000313" key="13">
    <source>
        <dbReference type="Proteomes" id="UP000010866"/>
    </source>
</evidence>
<feature type="binding site" evidence="10">
    <location>
        <begin position="426"/>
        <end position="429"/>
    </location>
    <ligand>
        <name>ATP</name>
        <dbReference type="ChEBI" id="CHEBI:30616"/>
    </ligand>
</feature>
<name>L0KX34_METHD</name>
<feature type="binding site" evidence="10">
    <location>
        <position position="378"/>
    </location>
    <ligand>
        <name>Mg(2+)</name>
        <dbReference type="ChEBI" id="CHEBI:18420"/>
        <label>3</label>
    </ligand>
</feature>
<dbReference type="EMBL" id="CP003362">
    <property type="protein sequence ID" value="AGB49250.1"/>
    <property type="molecule type" value="Genomic_DNA"/>
</dbReference>
<comment type="subcellular location">
    <subcellularLocation>
        <location evidence="1 10">Cytoplasm</location>
    </subcellularLocation>
</comment>
<comment type="subunit">
    <text evidence="10">Homodimer.</text>
</comment>
<keyword evidence="7 10" id="KW-0460">Magnesium</keyword>
<dbReference type="InterPro" id="IPR012340">
    <property type="entry name" value="NA-bd_OB-fold"/>
</dbReference>
<dbReference type="SUPFAM" id="SSF55681">
    <property type="entry name" value="Class II aaRS and biotin synthetases"/>
    <property type="match status" value="1"/>
</dbReference>
<proteinExistence type="inferred from homology"/>
<dbReference type="AlphaFoldDB" id="L0KX34"/>
<keyword evidence="3 10" id="KW-0963">Cytoplasm</keyword>
<evidence type="ECO:0000256" key="8">
    <source>
        <dbReference type="ARBA" id="ARBA00022917"/>
    </source>
</evidence>
<keyword evidence="4 10" id="KW-0436">Ligase</keyword>
<dbReference type="PRINTS" id="PR01042">
    <property type="entry name" value="TRNASYNTHASP"/>
</dbReference>
<evidence type="ECO:0000256" key="2">
    <source>
        <dbReference type="ARBA" id="ARBA00005312"/>
    </source>
</evidence>
<dbReference type="NCBIfam" id="TIGR00458">
    <property type="entry name" value="aspS_nondisc"/>
    <property type="match status" value="1"/>
</dbReference>
<dbReference type="HOGENOM" id="CLU_004553_2_1_2"/>
<protein>
    <recommendedName>
        <fullName evidence="10">Aspartate--tRNA(Asp/Asn) ligase</fullName>
        <ecNumber evidence="10">6.1.1.23</ecNumber>
    </recommendedName>
    <alternativeName>
        <fullName evidence="10">Aspartyl-tRNA synthetase</fullName>
        <shortName evidence="10">AspRS</shortName>
    </alternativeName>
    <alternativeName>
        <fullName evidence="10">Non-discriminating aspartyl-tRNA synthetase</fullName>
        <shortName evidence="10">ND-AspRS</shortName>
    </alternativeName>
</protein>
<dbReference type="InterPro" id="IPR004523">
    <property type="entry name" value="Asp-tRNA_synthase_2"/>
</dbReference>
<dbReference type="Pfam" id="PF01336">
    <property type="entry name" value="tRNA_anti-codon"/>
    <property type="match status" value="1"/>
</dbReference>
<dbReference type="KEGG" id="mhz:Metho_1011"/>